<protein>
    <recommendedName>
        <fullName evidence="3">ArsR family transcriptional regulator</fullName>
    </recommendedName>
</protein>
<reference evidence="1 2" key="1">
    <citation type="submission" date="2023-05" db="EMBL/GenBank/DDBJ databases">
        <title>Sedimentitalea sp. nov. JM2-8.</title>
        <authorList>
            <person name="Huang J."/>
        </authorList>
    </citation>
    <scope>NUCLEOTIDE SEQUENCE [LARGE SCALE GENOMIC DNA]</scope>
    <source>
        <strain evidence="1 2">JM2-8</strain>
    </source>
</reference>
<gene>
    <name evidence="1" type="ORF">QO034_06480</name>
</gene>
<keyword evidence="2" id="KW-1185">Reference proteome</keyword>
<evidence type="ECO:0008006" key="3">
    <source>
        <dbReference type="Google" id="ProtNLM"/>
    </source>
</evidence>
<accession>A0ABT7FCG3</accession>
<proteinExistence type="predicted"/>
<sequence length="99" mass="10816">MSDYNALVSEHARIAILRVLEDAPRYTSNVSILASALPRLGISHTRDQVVTEITWMKEQGLVETETSGDFMIVTATTRGVEVAQGIVKHPGIQRPRAGS</sequence>
<dbReference type="RefSeq" id="WP_284484685.1">
    <property type="nucleotide sequence ID" value="NZ_JASNJE010000005.1"/>
</dbReference>
<comment type="caution">
    <text evidence="1">The sequence shown here is derived from an EMBL/GenBank/DDBJ whole genome shotgun (WGS) entry which is preliminary data.</text>
</comment>
<evidence type="ECO:0000313" key="1">
    <source>
        <dbReference type="EMBL" id="MDK3072750.1"/>
    </source>
</evidence>
<organism evidence="1 2">
    <name type="scientific">Sedimentitalea xiamensis</name>
    <dbReference type="NCBI Taxonomy" id="3050037"/>
    <lineage>
        <taxon>Bacteria</taxon>
        <taxon>Pseudomonadati</taxon>
        <taxon>Pseudomonadota</taxon>
        <taxon>Alphaproteobacteria</taxon>
        <taxon>Rhodobacterales</taxon>
        <taxon>Paracoccaceae</taxon>
        <taxon>Sedimentitalea</taxon>
    </lineage>
</organism>
<dbReference type="EMBL" id="JASNJE010000005">
    <property type="protein sequence ID" value="MDK3072750.1"/>
    <property type="molecule type" value="Genomic_DNA"/>
</dbReference>
<evidence type="ECO:0000313" key="2">
    <source>
        <dbReference type="Proteomes" id="UP001227126"/>
    </source>
</evidence>
<dbReference type="Proteomes" id="UP001227126">
    <property type="component" value="Unassembled WGS sequence"/>
</dbReference>
<name>A0ABT7FCG3_9RHOB</name>